<evidence type="ECO:0000313" key="1">
    <source>
        <dbReference type="EMBL" id="GIY50277.1"/>
    </source>
</evidence>
<reference evidence="1 2" key="1">
    <citation type="submission" date="2021-06" db="EMBL/GenBank/DDBJ databases">
        <title>Caerostris extrusa draft genome.</title>
        <authorList>
            <person name="Kono N."/>
            <person name="Arakawa K."/>
        </authorList>
    </citation>
    <scope>NUCLEOTIDE SEQUENCE [LARGE SCALE GENOMIC DNA]</scope>
</reference>
<name>A0AAV4TYZ4_CAEEX</name>
<sequence>MSIFLLNEFRLADILYNEKRYVSALKFFLTLEKKTAFLGSKHFLVKNCHERIDCISAQFRDIDEERLVEKCKNDVRQTSEYKENSFARRSNMEMGKSNPLQEVVAKCETEKLKILLERGRESSPSFRGWKYDPSCCYCPRAECHRR</sequence>
<proteinExistence type="predicted"/>
<dbReference type="EMBL" id="BPLR01011958">
    <property type="protein sequence ID" value="GIY50277.1"/>
    <property type="molecule type" value="Genomic_DNA"/>
</dbReference>
<comment type="caution">
    <text evidence="1">The sequence shown here is derived from an EMBL/GenBank/DDBJ whole genome shotgun (WGS) entry which is preliminary data.</text>
</comment>
<keyword evidence="2" id="KW-1185">Reference proteome</keyword>
<protein>
    <submittedName>
        <fullName evidence="1">Uncharacterized protein</fullName>
    </submittedName>
</protein>
<dbReference type="AlphaFoldDB" id="A0AAV4TYZ4"/>
<organism evidence="1 2">
    <name type="scientific">Caerostris extrusa</name>
    <name type="common">Bark spider</name>
    <name type="synonym">Caerostris bankana</name>
    <dbReference type="NCBI Taxonomy" id="172846"/>
    <lineage>
        <taxon>Eukaryota</taxon>
        <taxon>Metazoa</taxon>
        <taxon>Ecdysozoa</taxon>
        <taxon>Arthropoda</taxon>
        <taxon>Chelicerata</taxon>
        <taxon>Arachnida</taxon>
        <taxon>Araneae</taxon>
        <taxon>Araneomorphae</taxon>
        <taxon>Entelegynae</taxon>
        <taxon>Araneoidea</taxon>
        <taxon>Araneidae</taxon>
        <taxon>Caerostris</taxon>
    </lineage>
</organism>
<accession>A0AAV4TYZ4</accession>
<dbReference type="Proteomes" id="UP001054945">
    <property type="component" value="Unassembled WGS sequence"/>
</dbReference>
<evidence type="ECO:0000313" key="2">
    <source>
        <dbReference type="Proteomes" id="UP001054945"/>
    </source>
</evidence>
<gene>
    <name evidence="1" type="ORF">CEXT_308831</name>
</gene>